<evidence type="ECO:0000259" key="3">
    <source>
        <dbReference type="Pfam" id="PF01103"/>
    </source>
</evidence>
<dbReference type="Gene3D" id="2.40.160.50">
    <property type="entry name" value="membrane protein fhac: a member of the omp85/tpsb transporter family"/>
    <property type="match status" value="1"/>
</dbReference>
<name>D9PKU9_9ZZZZ</name>
<evidence type="ECO:0000313" key="4">
    <source>
        <dbReference type="EMBL" id="EFK95813.1"/>
    </source>
</evidence>
<proteinExistence type="predicted"/>
<evidence type="ECO:0000256" key="2">
    <source>
        <dbReference type="ARBA" id="ARBA00023136"/>
    </source>
</evidence>
<dbReference type="InterPro" id="IPR000184">
    <property type="entry name" value="Bac_surfAg_D15"/>
</dbReference>
<keyword evidence="2" id="KW-0472">Membrane</keyword>
<reference evidence="4" key="2">
    <citation type="journal article" date="2011" name="Microb. Ecol.">
        <title>Taxonomic and Functional Metagenomic Profiling of the Microbial Community in the Anoxic Sediment of a Sub-saline Shallow Lake (Laguna de Carrizo, Central Spain).</title>
        <authorList>
            <person name="Ferrer M."/>
            <person name="Guazzaroni M.E."/>
            <person name="Richter M."/>
            <person name="Garcia-Salamanca A."/>
            <person name="Yarza P."/>
            <person name="Suarez-Suarez A."/>
            <person name="Solano J."/>
            <person name="Alcaide M."/>
            <person name="van Dillewijn P."/>
            <person name="Molina-Henares M.A."/>
            <person name="Lopez-Cortes N."/>
            <person name="Al-Ramahi Y."/>
            <person name="Guerrero C."/>
            <person name="Acosta A."/>
            <person name="de Eugenio L.I."/>
            <person name="Martinez V."/>
            <person name="Marques S."/>
            <person name="Rojo F."/>
            <person name="Santero E."/>
            <person name="Genilloud O."/>
            <person name="Perez-Perez J."/>
            <person name="Rossello-Mora R."/>
            <person name="Ramos J.L."/>
        </authorList>
    </citation>
    <scope>NUCLEOTIDE SEQUENCE</scope>
</reference>
<dbReference type="AlphaFoldDB" id="D9PKU9"/>
<dbReference type="GO" id="GO:0019867">
    <property type="term" value="C:outer membrane"/>
    <property type="evidence" value="ECO:0007669"/>
    <property type="project" value="InterPro"/>
</dbReference>
<comment type="subcellular location">
    <subcellularLocation>
        <location evidence="1">Membrane</location>
    </subcellularLocation>
</comment>
<dbReference type="EMBL" id="ADZX01000646">
    <property type="protein sequence ID" value="EFK95813.1"/>
    <property type="molecule type" value="Genomic_DNA"/>
</dbReference>
<protein>
    <recommendedName>
        <fullName evidence="3">Bacterial surface antigen (D15) domain-containing protein</fullName>
    </recommendedName>
</protein>
<feature type="domain" description="Bacterial surface antigen (D15)" evidence="3">
    <location>
        <begin position="20"/>
        <end position="389"/>
    </location>
</feature>
<dbReference type="Pfam" id="PF01103">
    <property type="entry name" value="Omp85"/>
    <property type="match status" value="1"/>
</dbReference>
<gene>
    <name evidence="4" type="ORF">LDC_2170</name>
</gene>
<feature type="non-terminal residue" evidence="4">
    <location>
        <position position="1"/>
    </location>
</feature>
<sequence>VSFSREGGENSFGVQLQEDNLLGTGQKIDLEYTSDVDRDSLGVTYFNPHFIESFTRLSTTYVDSDDGNEVLLKLDRPFYALDVRRAGGVFFAEGERIESRYQLGEITGEFEHRDEYYEFYGGWSRGLKGDTVRRWTAGITYERDQFEPLPDEVLGGPLPGDRELLYPWIGVEWVEDNFQKRVNQDQIRRTEDVLVGRRAFARVGYASESAGSDRDALIASAYVQDGADLRSGQSVFGSLSASGRLEDGSLQNGVVGAEGRFYWPTSKYSKFYAAVSGAVTENLDEEYQLLLGGDNGLRGYPLRYQAGTSRALLTLEQRYYTKWYPFRLFHVGAAAFFDMGRTWGTDVTGLESDGLLKDVGIGLRLGSSRSSFGNVVHIDLAFPLDGGDDIDSVQLLVQTKASF</sequence>
<evidence type="ECO:0000256" key="1">
    <source>
        <dbReference type="ARBA" id="ARBA00004370"/>
    </source>
</evidence>
<reference evidence="4" key="1">
    <citation type="submission" date="2010-07" db="EMBL/GenBank/DDBJ databases">
        <authorList>
            <consortium name="CONSOLIDER consortium CSD2007-00005"/>
            <person name="Guazzaroni M.-E."/>
            <person name="Richter M."/>
            <person name="Garcia-Salamanca A."/>
            <person name="Yarza P."/>
            <person name="Ferrer M."/>
        </authorList>
    </citation>
    <scope>NUCLEOTIDE SEQUENCE</scope>
</reference>
<organism evidence="4">
    <name type="scientific">sediment metagenome</name>
    <dbReference type="NCBI Taxonomy" id="749907"/>
    <lineage>
        <taxon>unclassified sequences</taxon>
        <taxon>metagenomes</taxon>
        <taxon>ecological metagenomes</taxon>
    </lineage>
</organism>
<comment type="caution">
    <text evidence="4">The sequence shown here is derived from an EMBL/GenBank/DDBJ whole genome shotgun (WGS) entry which is preliminary data.</text>
</comment>
<accession>D9PKU9</accession>